<comment type="cofactor">
    <cofactor evidence="1">
        <name>Ca(2+)</name>
        <dbReference type="ChEBI" id="CHEBI:29108"/>
    </cofactor>
</comment>
<evidence type="ECO:0000256" key="23">
    <source>
        <dbReference type="ARBA" id="ARBA00050826"/>
    </source>
</evidence>
<keyword evidence="17" id="KW-0443">Lipid metabolism</keyword>
<dbReference type="CDD" id="cd07479">
    <property type="entry name" value="Peptidases_S8_SKI-1_like"/>
    <property type="match status" value="1"/>
</dbReference>
<dbReference type="Pfam" id="PF23001">
    <property type="entry name" value="MBTP1_N"/>
    <property type="match status" value="1"/>
</dbReference>
<proteinExistence type="inferred from homology"/>
<dbReference type="Proteomes" id="UP000694867">
    <property type="component" value="Unplaced"/>
</dbReference>
<dbReference type="CTD" id="40399"/>
<keyword evidence="11" id="KW-0068">Autocatalytic cleavage</keyword>
<evidence type="ECO:0000256" key="27">
    <source>
        <dbReference type="PROSITE-ProRule" id="PRU01240"/>
    </source>
</evidence>
<dbReference type="PROSITE" id="PS00137">
    <property type="entry name" value="SUBTILASE_HIS"/>
    <property type="match status" value="1"/>
</dbReference>
<dbReference type="PROSITE" id="PS51892">
    <property type="entry name" value="SUBTILASE"/>
    <property type="match status" value="1"/>
</dbReference>
<evidence type="ECO:0000256" key="4">
    <source>
        <dbReference type="ARBA" id="ARBA00011073"/>
    </source>
</evidence>
<feature type="signal peptide" evidence="30">
    <location>
        <begin position="1"/>
        <end position="19"/>
    </location>
</feature>
<dbReference type="RefSeq" id="XP_003739579.1">
    <property type="nucleotide sequence ID" value="XM_003739531.2"/>
</dbReference>
<dbReference type="GO" id="GO:0005789">
    <property type="term" value="C:endoplasmic reticulum membrane"/>
    <property type="evidence" value="ECO:0007669"/>
    <property type="project" value="UniProtKB-SubCell"/>
</dbReference>
<dbReference type="KEGG" id="goe:100903493"/>
<evidence type="ECO:0000259" key="32">
    <source>
        <dbReference type="Pfam" id="PF23001"/>
    </source>
</evidence>
<comment type="catalytic activity">
    <reaction evidence="23">
        <text>Processes precursors containing basic and hydrophobic/aliphatic residues at P4 and P2, respectively, with a relatively relaxed acceptance of amino acids at P1 and P3.</text>
        <dbReference type="EC" id="3.4.21.112"/>
    </reaction>
</comment>
<evidence type="ECO:0000256" key="28">
    <source>
        <dbReference type="SAM" id="MobiDB-lite"/>
    </source>
</evidence>
<dbReference type="InterPro" id="IPR057060">
    <property type="entry name" value="MBTPS1_3rd"/>
</dbReference>
<keyword evidence="8 29" id="KW-0812">Transmembrane</keyword>
<protein>
    <recommendedName>
        <fullName evidence="25">Membrane-bound transcription factor site-1 protease</fullName>
        <ecNumber evidence="24">3.4.21.112</ecNumber>
    </recommendedName>
    <alternativeName>
        <fullName evidence="26">Endopeptidase S1P</fullName>
    </alternativeName>
</protein>
<dbReference type="InterPro" id="IPR015500">
    <property type="entry name" value="Peptidase_S8_subtilisin-rel"/>
</dbReference>
<keyword evidence="19" id="KW-0865">Zymogen</keyword>
<dbReference type="PANTHER" id="PTHR43806:SF7">
    <property type="entry name" value="MEMBRANE-BOUND TRANSCRIPTION FACTOR SITE-1 PROTEASE"/>
    <property type="match status" value="1"/>
</dbReference>
<dbReference type="InterPro" id="IPR057032">
    <property type="entry name" value="MBTPS1_4th"/>
</dbReference>
<reference evidence="36" key="1">
    <citation type="submission" date="2025-08" db="UniProtKB">
        <authorList>
            <consortium name="RefSeq"/>
        </authorList>
    </citation>
    <scope>IDENTIFICATION</scope>
</reference>
<dbReference type="EC" id="3.4.21.112" evidence="24"/>
<keyword evidence="16" id="KW-0333">Golgi apparatus</keyword>
<evidence type="ECO:0000256" key="18">
    <source>
        <dbReference type="ARBA" id="ARBA00023136"/>
    </source>
</evidence>
<feature type="active site" description="Charge relay system" evidence="27">
    <location>
        <position position="230"/>
    </location>
</feature>
<keyword evidence="6" id="KW-0597">Phosphoprotein</keyword>
<dbReference type="GO" id="GO:0006508">
    <property type="term" value="P:proteolysis"/>
    <property type="evidence" value="ECO:0007669"/>
    <property type="project" value="UniProtKB-KW"/>
</dbReference>
<evidence type="ECO:0000256" key="24">
    <source>
        <dbReference type="ARBA" id="ARBA00066596"/>
    </source>
</evidence>
<keyword evidence="18 29" id="KW-0472">Membrane</keyword>
<accession>A0AAJ6QPK1</accession>
<evidence type="ECO:0000256" key="9">
    <source>
        <dbReference type="ARBA" id="ARBA00022729"/>
    </source>
</evidence>
<dbReference type="InterPro" id="IPR036852">
    <property type="entry name" value="Peptidase_S8/S53_dom_sf"/>
</dbReference>
<keyword evidence="15 29" id="KW-1133">Transmembrane helix</keyword>
<keyword evidence="14" id="KW-0106">Calcium</keyword>
<feature type="compositionally biased region" description="Basic and acidic residues" evidence="28">
    <location>
        <begin position="119"/>
        <end position="132"/>
    </location>
</feature>
<dbReference type="SUPFAM" id="SSF52743">
    <property type="entry name" value="Subtilisin-like"/>
    <property type="match status" value="1"/>
</dbReference>
<dbReference type="Pfam" id="PF23094">
    <property type="entry name" value="MBTPS1_3rd"/>
    <property type="match status" value="1"/>
</dbReference>
<dbReference type="InterPro" id="IPR034185">
    <property type="entry name" value="Site-1_peptidase_cat_dom"/>
</dbReference>
<feature type="domain" description="Peptidase S8/S53" evidence="31">
    <location>
        <begin position="190"/>
        <end position="447"/>
    </location>
</feature>
<evidence type="ECO:0000259" key="34">
    <source>
        <dbReference type="Pfam" id="PF23094"/>
    </source>
</evidence>
<keyword evidence="20" id="KW-1207">Sterol metabolism</keyword>
<evidence type="ECO:0000256" key="3">
    <source>
        <dbReference type="ARBA" id="ARBA00004194"/>
    </source>
</evidence>
<keyword evidence="35" id="KW-1185">Reference proteome</keyword>
<keyword evidence="12" id="KW-0256">Endoplasmic reticulum</keyword>
<sequence length="1031" mass="116015">MISAFVWSSCLVLLQLTQAEVRVTFTTTTIPDEYLVHFKHYLLPVTRQRYIQAGLRDKYEVLPRSKFRDIASDFEVIRYNGDLARLRDHPEVKYVNHHKSVRRLFSVINSTESDASNEPDVHKVKLKNEKKSAPTKKKRKQSSKSYHSPEVFMGLVGEAHKTRKLLRVINTKQVTQVLQADTLWELGVRGKGVRVAVFDTGLAKSHPHFKQIYERTDWTNEKTTEDGLGHGTFVAGVIASSHPDCMGFAPEAELHVFRVFTNNQVSYTSWFLDAFNYAILKKMNVLNLSIGGPDFMDKPFVDKVWELTANGIIMISAIGNDGPLYGTLNNPADQMDVIGVGGINFENEIAKFSSRGMTTWELPSGYGRLKPDLVTYGSTVYGSAINGGCRSLSGTSVASPVVAGAVTLLLSGVLDLFSLVNPASMKQALLSSARRLSGPNMFEQGWGKLNLIEAYQALRAYTPQATVSPSYIDFTECPYMWPYCTQPLYHTGLPTIVNVTVLNGMGVSGRFVEPPQWKPYLLQNGHVLNISMSHSEVIWPWSGYLALHIVVNERGAQFEGVAQGFVSITVESPPEKGSDKPRTSVVELPIKVRVIPTPPRHKRILWDQFHNLRYPPGYFPRDNLKMKNDPLDWHGDHVHTNFKELYTHLRNTGYYVEVLGEPYTCFDAKNYAVLLIVDPEEEFFQEEILMIKNAVRDEQLNIVLFADWYNSTVMQKVRFYDENTRQWWLPDTGGSNVPALNELLALWNITLGDGVFEGDFKLGKHDMNYASGTEISSHPKEMLTISKKLNDQGLEIIEGEGANTTPKKTQDAVIAGILQTKVDDRKAGRLAVYGDSNCLDSAHLKRECFWLLNAFLQWSTTGQAPPIFNRKDVRPKENEIATRSSAQRMKGNNLHKYSKVIGAAGQHPPTECRILNFSEPVVVNSSAPSEVYKPQKLLSIDLNLLPPPVKIIQRLDDDQLLPNGDVLVKQDSVHDRALGESGLSIPSAWLWFLVKYGSALLVFYLLLRVFVRRIIPRLLFLGQRTRQVTVA</sequence>
<keyword evidence="10 27" id="KW-0378">Hydrolase</keyword>
<dbReference type="GO" id="GO:0004252">
    <property type="term" value="F:serine-type endopeptidase activity"/>
    <property type="evidence" value="ECO:0007669"/>
    <property type="project" value="UniProtKB-UniRule"/>
</dbReference>
<evidence type="ECO:0000256" key="22">
    <source>
        <dbReference type="ARBA" id="ARBA00023221"/>
    </source>
</evidence>
<evidence type="ECO:0000313" key="35">
    <source>
        <dbReference type="Proteomes" id="UP000694867"/>
    </source>
</evidence>
<dbReference type="FunFam" id="3.40.50.200:FF:000008">
    <property type="entry name" value="Membrane-bound transcription factor site-1 protease preproprotein"/>
    <property type="match status" value="1"/>
</dbReference>
<evidence type="ECO:0000256" key="12">
    <source>
        <dbReference type="ARBA" id="ARBA00022824"/>
    </source>
</evidence>
<feature type="transmembrane region" description="Helical" evidence="29">
    <location>
        <begin position="988"/>
        <end position="1007"/>
    </location>
</feature>
<evidence type="ECO:0000256" key="20">
    <source>
        <dbReference type="ARBA" id="ARBA00023166"/>
    </source>
</evidence>
<feature type="domain" description="Membrane-bound transcription factor site-1 protease-like N-terminal" evidence="32">
    <location>
        <begin position="30"/>
        <end position="98"/>
    </location>
</feature>
<evidence type="ECO:0000259" key="31">
    <source>
        <dbReference type="Pfam" id="PF00082"/>
    </source>
</evidence>
<evidence type="ECO:0000259" key="33">
    <source>
        <dbReference type="Pfam" id="PF23090"/>
    </source>
</evidence>
<evidence type="ECO:0000313" key="36">
    <source>
        <dbReference type="RefSeq" id="XP_003739579.1"/>
    </source>
</evidence>
<dbReference type="PANTHER" id="PTHR43806">
    <property type="entry name" value="PEPTIDASE S8"/>
    <property type="match status" value="1"/>
</dbReference>
<dbReference type="AlphaFoldDB" id="A0AAJ6QPK1"/>
<keyword evidence="13 27" id="KW-0720">Serine protease</keyword>
<feature type="compositionally biased region" description="Basic residues" evidence="28">
    <location>
        <begin position="133"/>
        <end position="142"/>
    </location>
</feature>
<evidence type="ECO:0000256" key="30">
    <source>
        <dbReference type="SAM" id="SignalP"/>
    </source>
</evidence>
<organism evidence="35 36">
    <name type="scientific">Galendromus occidentalis</name>
    <name type="common">western predatory mite</name>
    <dbReference type="NCBI Taxonomy" id="34638"/>
    <lineage>
        <taxon>Eukaryota</taxon>
        <taxon>Metazoa</taxon>
        <taxon>Ecdysozoa</taxon>
        <taxon>Arthropoda</taxon>
        <taxon>Chelicerata</taxon>
        <taxon>Arachnida</taxon>
        <taxon>Acari</taxon>
        <taxon>Parasitiformes</taxon>
        <taxon>Mesostigmata</taxon>
        <taxon>Gamasina</taxon>
        <taxon>Phytoseioidea</taxon>
        <taxon>Phytoseiidae</taxon>
        <taxon>Typhlodrominae</taxon>
        <taxon>Galendromus</taxon>
    </lineage>
</organism>
<gene>
    <name evidence="36" type="primary">LOC100903493</name>
</gene>
<feature type="domain" description="MBTPS1 fourth" evidence="33">
    <location>
        <begin position="598"/>
        <end position="868"/>
    </location>
</feature>
<keyword evidence="22" id="KW-0753">Steroid metabolism</keyword>
<name>A0AAJ6QPK1_9ACAR</name>
<feature type="chain" id="PRO_5042573311" description="Membrane-bound transcription factor site-1 protease" evidence="30">
    <location>
        <begin position="20"/>
        <end position="1031"/>
    </location>
</feature>
<dbReference type="InterPro" id="IPR050131">
    <property type="entry name" value="Peptidase_S8_subtilisin-like"/>
</dbReference>
<evidence type="ECO:0000256" key="16">
    <source>
        <dbReference type="ARBA" id="ARBA00023034"/>
    </source>
</evidence>
<comment type="similarity">
    <text evidence="4 27">Belongs to the peptidase S8 family.</text>
</comment>
<dbReference type="Pfam" id="PF23090">
    <property type="entry name" value="MBTPS1_4th"/>
    <property type="match status" value="1"/>
</dbReference>
<keyword evidence="9 30" id="KW-0732">Signal</keyword>
<feature type="active site" description="Charge relay system" evidence="27">
    <location>
        <position position="396"/>
    </location>
</feature>
<evidence type="ECO:0000256" key="15">
    <source>
        <dbReference type="ARBA" id="ARBA00022989"/>
    </source>
</evidence>
<evidence type="ECO:0000256" key="26">
    <source>
        <dbReference type="ARBA" id="ARBA00081324"/>
    </source>
</evidence>
<evidence type="ECO:0000256" key="8">
    <source>
        <dbReference type="ARBA" id="ARBA00022692"/>
    </source>
</evidence>
<keyword evidence="7 27" id="KW-0645">Protease</keyword>
<evidence type="ECO:0000256" key="13">
    <source>
        <dbReference type="ARBA" id="ARBA00022825"/>
    </source>
</evidence>
<dbReference type="InterPro" id="IPR000209">
    <property type="entry name" value="Peptidase_S8/S53_dom"/>
</dbReference>
<dbReference type="GeneID" id="100903493"/>
<dbReference type="PROSITE" id="PS00138">
    <property type="entry name" value="SUBTILASE_SER"/>
    <property type="match status" value="1"/>
</dbReference>
<evidence type="ECO:0000256" key="21">
    <source>
        <dbReference type="ARBA" id="ARBA00023180"/>
    </source>
</evidence>
<dbReference type="GO" id="GO:0000139">
    <property type="term" value="C:Golgi membrane"/>
    <property type="evidence" value="ECO:0007669"/>
    <property type="project" value="UniProtKB-SubCell"/>
</dbReference>
<evidence type="ECO:0000256" key="5">
    <source>
        <dbReference type="ARBA" id="ARBA00022548"/>
    </source>
</evidence>
<evidence type="ECO:0000256" key="17">
    <source>
        <dbReference type="ARBA" id="ARBA00023098"/>
    </source>
</evidence>
<keyword evidence="21" id="KW-0325">Glycoprotein</keyword>
<evidence type="ECO:0000256" key="25">
    <source>
        <dbReference type="ARBA" id="ARBA00067283"/>
    </source>
</evidence>
<evidence type="ECO:0000256" key="1">
    <source>
        <dbReference type="ARBA" id="ARBA00001913"/>
    </source>
</evidence>
<dbReference type="PRINTS" id="PR00723">
    <property type="entry name" value="SUBTILISIN"/>
</dbReference>
<feature type="domain" description="MBTPS1 third" evidence="34">
    <location>
        <begin position="468"/>
        <end position="597"/>
    </location>
</feature>
<dbReference type="InterPro" id="IPR022398">
    <property type="entry name" value="Peptidase_S8_His-AS"/>
</dbReference>
<feature type="region of interest" description="Disordered" evidence="28">
    <location>
        <begin position="113"/>
        <end position="146"/>
    </location>
</feature>
<comment type="subcellular location">
    <subcellularLocation>
        <location evidence="2">Endoplasmic reticulum membrane</location>
        <topology evidence="2">Single-pass type I membrane protein</topology>
    </subcellularLocation>
    <subcellularLocation>
        <location evidence="3">Golgi apparatus membrane</location>
        <topology evidence="3">Single-pass membrane protein</topology>
    </subcellularLocation>
</comment>
<dbReference type="InterPro" id="IPR055143">
    <property type="entry name" value="MBTP1_N"/>
</dbReference>
<dbReference type="Pfam" id="PF00082">
    <property type="entry name" value="Peptidase_S8"/>
    <property type="match status" value="1"/>
</dbReference>
<evidence type="ECO:0000256" key="29">
    <source>
        <dbReference type="SAM" id="Phobius"/>
    </source>
</evidence>
<evidence type="ECO:0000256" key="2">
    <source>
        <dbReference type="ARBA" id="ARBA00004115"/>
    </source>
</evidence>
<evidence type="ECO:0000256" key="14">
    <source>
        <dbReference type="ARBA" id="ARBA00022837"/>
    </source>
</evidence>
<keyword evidence="5" id="KW-0153">Cholesterol metabolism</keyword>
<evidence type="ECO:0000256" key="10">
    <source>
        <dbReference type="ARBA" id="ARBA00022801"/>
    </source>
</evidence>
<dbReference type="Gene3D" id="3.40.50.200">
    <property type="entry name" value="Peptidase S8/S53 domain"/>
    <property type="match status" value="1"/>
</dbReference>
<dbReference type="InterPro" id="IPR023828">
    <property type="entry name" value="Peptidase_S8_Ser-AS"/>
</dbReference>
<feature type="active site" description="Charge relay system" evidence="27">
    <location>
        <position position="199"/>
    </location>
</feature>
<evidence type="ECO:0000256" key="11">
    <source>
        <dbReference type="ARBA" id="ARBA00022813"/>
    </source>
</evidence>
<evidence type="ECO:0000256" key="6">
    <source>
        <dbReference type="ARBA" id="ARBA00022553"/>
    </source>
</evidence>
<evidence type="ECO:0000256" key="19">
    <source>
        <dbReference type="ARBA" id="ARBA00023145"/>
    </source>
</evidence>
<evidence type="ECO:0000256" key="7">
    <source>
        <dbReference type="ARBA" id="ARBA00022670"/>
    </source>
</evidence>
<dbReference type="GO" id="GO:0008203">
    <property type="term" value="P:cholesterol metabolic process"/>
    <property type="evidence" value="ECO:0007669"/>
    <property type="project" value="UniProtKB-KW"/>
</dbReference>